<dbReference type="GO" id="GO:0004519">
    <property type="term" value="F:endonuclease activity"/>
    <property type="evidence" value="ECO:0007669"/>
    <property type="project" value="UniProtKB-KW"/>
</dbReference>
<evidence type="ECO:0000256" key="6">
    <source>
        <dbReference type="ARBA" id="ARBA00022918"/>
    </source>
</evidence>
<dbReference type="SUPFAM" id="SSF53098">
    <property type="entry name" value="Ribonuclease H-like"/>
    <property type="match status" value="1"/>
</dbReference>
<sequence length="60" mass="6633">AHWRMAFAILGIPFAVKTDNGPAYVSHKARQFLQMWEISHNFGTPHSPTGQAIVECAHGT</sequence>
<evidence type="ECO:0000259" key="7">
    <source>
        <dbReference type="PROSITE" id="PS50994"/>
    </source>
</evidence>
<keyword evidence="1" id="KW-0808">Transferase</keyword>
<dbReference type="GO" id="GO:0035613">
    <property type="term" value="F:RNA stem-loop binding"/>
    <property type="evidence" value="ECO:0007669"/>
    <property type="project" value="TreeGrafter"/>
</dbReference>
<feature type="domain" description="Integrase catalytic" evidence="7">
    <location>
        <begin position="1"/>
        <end position="60"/>
    </location>
</feature>
<evidence type="ECO:0000256" key="2">
    <source>
        <dbReference type="ARBA" id="ARBA00022695"/>
    </source>
</evidence>
<protein>
    <submittedName>
        <fullName evidence="8">POK18 protein</fullName>
    </submittedName>
</protein>
<gene>
    <name evidence="8" type="primary">Ervk18_2</name>
    <name evidence="8" type="ORF">BUPERY_R12259</name>
</gene>
<keyword evidence="2" id="KW-0548">Nucleotidyltransferase</keyword>
<evidence type="ECO:0000256" key="3">
    <source>
        <dbReference type="ARBA" id="ARBA00022722"/>
    </source>
</evidence>
<evidence type="ECO:0000313" key="8">
    <source>
        <dbReference type="EMBL" id="NXU01015.1"/>
    </source>
</evidence>
<dbReference type="PROSITE" id="PS50994">
    <property type="entry name" value="INTEGRASE"/>
    <property type="match status" value="1"/>
</dbReference>
<evidence type="ECO:0000256" key="4">
    <source>
        <dbReference type="ARBA" id="ARBA00022759"/>
    </source>
</evidence>
<name>A0A7L3H713_9PASS</name>
<dbReference type="InterPro" id="IPR001584">
    <property type="entry name" value="Integrase_cat-core"/>
</dbReference>
<dbReference type="InterPro" id="IPR012337">
    <property type="entry name" value="RNaseH-like_sf"/>
</dbReference>
<dbReference type="Pfam" id="PF00665">
    <property type="entry name" value="rve"/>
    <property type="match status" value="1"/>
</dbReference>
<dbReference type="GO" id="GO:0016787">
    <property type="term" value="F:hydrolase activity"/>
    <property type="evidence" value="ECO:0007669"/>
    <property type="project" value="UniProtKB-KW"/>
</dbReference>
<dbReference type="GO" id="GO:0015074">
    <property type="term" value="P:DNA integration"/>
    <property type="evidence" value="ECO:0007669"/>
    <property type="project" value="InterPro"/>
</dbReference>
<keyword evidence="5" id="KW-0378">Hydrolase</keyword>
<dbReference type="InterPro" id="IPR036397">
    <property type="entry name" value="RNaseH_sf"/>
</dbReference>
<dbReference type="OrthoDB" id="9359997at2759"/>
<organism evidence="8 9">
    <name type="scientific">Buphagus erythrorhynchus</name>
    <name type="common">red-billed oxpecker</name>
    <dbReference type="NCBI Taxonomy" id="245048"/>
    <lineage>
        <taxon>Eukaryota</taxon>
        <taxon>Metazoa</taxon>
        <taxon>Chordata</taxon>
        <taxon>Craniata</taxon>
        <taxon>Vertebrata</taxon>
        <taxon>Euteleostomi</taxon>
        <taxon>Archelosauria</taxon>
        <taxon>Archosauria</taxon>
        <taxon>Dinosauria</taxon>
        <taxon>Saurischia</taxon>
        <taxon>Theropoda</taxon>
        <taxon>Coelurosauria</taxon>
        <taxon>Aves</taxon>
        <taxon>Neognathae</taxon>
        <taxon>Neoaves</taxon>
        <taxon>Telluraves</taxon>
        <taxon>Australaves</taxon>
        <taxon>Passeriformes</taxon>
        <taxon>Sturnidae</taxon>
        <taxon>Buphagus</taxon>
    </lineage>
</organism>
<feature type="non-terminal residue" evidence="8">
    <location>
        <position position="1"/>
    </location>
</feature>
<dbReference type="EMBL" id="VZTT01037267">
    <property type="protein sequence ID" value="NXU01015.1"/>
    <property type="molecule type" value="Genomic_DNA"/>
</dbReference>
<keyword evidence="6" id="KW-0695">RNA-directed DNA polymerase</keyword>
<evidence type="ECO:0000256" key="5">
    <source>
        <dbReference type="ARBA" id="ARBA00022801"/>
    </source>
</evidence>
<proteinExistence type="predicted"/>
<comment type="caution">
    <text evidence="8">The sequence shown here is derived from an EMBL/GenBank/DDBJ whole genome shotgun (WGS) entry which is preliminary data.</text>
</comment>
<evidence type="ECO:0000256" key="1">
    <source>
        <dbReference type="ARBA" id="ARBA00022679"/>
    </source>
</evidence>
<dbReference type="PANTHER" id="PTHR41694:SF3">
    <property type="entry name" value="RNA-DIRECTED DNA POLYMERASE-RELATED"/>
    <property type="match status" value="1"/>
</dbReference>
<dbReference type="AlphaFoldDB" id="A0A7L3H713"/>
<dbReference type="PANTHER" id="PTHR41694">
    <property type="entry name" value="ENDOGENOUS RETROVIRUS GROUP K MEMBER POL PROTEIN"/>
    <property type="match status" value="1"/>
</dbReference>
<keyword evidence="9" id="KW-1185">Reference proteome</keyword>
<keyword evidence="3" id="KW-0540">Nuclease</keyword>
<keyword evidence="4" id="KW-0255">Endonuclease</keyword>
<dbReference type="Gene3D" id="3.30.420.10">
    <property type="entry name" value="Ribonuclease H-like superfamily/Ribonuclease H"/>
    <property type="match status" value="1"/>
</dbReference>
<accession>A0A7L3H713</accession>
<reference evidence="8 9" key="1">
    <citation type="submission" date="2019-09" db="EMBL/GenBank/DDBJ databases">
        <title>Bird 10,000 Genomes (B10K) Project - Family phase.</title>
        <authorList>
            <person name="Zhang G."/>
        </authorList>
    </citation>
    <scope>NUCLEOTIDE SEQUENCE [LARGE SCALE GENOMIC DNA]</scope>
    <source>
        <strain evidence="8">B10K-DU-012-02</strain>
    </source>
</reference>
<feature type="non-terminal residue" evidence="8">
    <location>
        <position position="60"/>
    </location>
</feature>
<dbReference type="Proteomes" id="UP000566314">
    <property type="component" value="Unassembled WGS sequence"/>
</dbReference>
<dbReference type="GO" id="GO:0003964">
    <property type="term" value="F:RNA-directed DNA polymerase activity"/>
    <property type="evidence" value="ECO:0007669"/>
    <property type="project" value="UniProtKB-KW"/>
</dbReference>
<evidence type="ECO:0000313" key="9">
    <source>
        <dbReference type="Proteomes" id="UP000566314"/>
    </source>
</evidence>